<sequence>MCRCAAAIARAVVEFLDAVLVGFFLSFFGPHPRDRDRDDSPGSGRRDSLAHKDRLGELLSDDDELGLGGRGGSHEDLADDCGSDEELRSEANFLKLCGTLSETPAELHNISYQINMESYIEHDKIPTNVLAVEATPAFESKSSGGFEYGEDHILTPQLNTEDTEHLPLVKSVYQSAIRGNSPFQNIKSINDGSSDSPFHTPLVLRDDMQTPRTVYTSHKGSSGKRVRTRKQFAYPIFRPTENKLQKMQLSDSAKMTQQISSDSVVKGESLNSSHFPLEVSKYQLDRQRLLDAGERSKSNSDENIEVCSLSRWLKSSPAGNTNQMYDENNLIEEGHAIMTSEDNVDVDNHTPRLSKAWDCHCIPNTTRKYGEDQHVSWHSTPFEERLIKVLSDEEVPPTRKLVPGRLLYLEERV</sequence>
<name>A0A0E0AD25_9ORYZ</name>
<proteinExistence type="predicted"/>
<keyword evidence="2" id="KW-0472">Membrane</keyword>
<dbReference type="STRING" id="40148.A0A0E0AD25"/>
<reference evidence="3" key="1">
    <citation type="submission" date="2015-04" db="UniProtKB">
        <authorList>
            <consortium name="EnsemblPlants"/>
        </authorList>
    </citation>
    <scope>IDENTIFICATION</scope>
</reference>
<dbReference type="InterPro" id="IPR039300">
    <property type="entry name" value="JASON"/>
</dbReference>
<dbReference type="PANTHER" id="PTHR33318">
    <property type="entry name" value="ASPARTYL/GLUTAMYL-TRNA(ASN/GLN) AMIDOTRANSFERASE SUBUNIT"/>
    <property type="match status" value="1"/>
</dbReference>
<evidence type="ECO:0000313" key="3">
    <source>
        <dbReference type="EnsemblPlants" id="OGLUM06G25540.1"/>
    </source>
</evidence>
<keyword evidence="2" id="KW-1133">Transmembrane helix</keyword>
<reference evidence="3" key="2">
    <citation type="submission" date="2018-05" db="EMBL/GenBank/DDBJ databases">
        <title>OgluRS3 (Oryza glumaepatula Reference Sequence Version 3).</title>
        <authorList>
            <person name="Zhang J."/>
            <person name="Kudrna D."/>
            <person name="Lee S."/>
            <person name="Talag J."/>
            <person name="Welchert J."/>
            <person name="Wing R.A."/>
        </authorList>
    </citation>
    <scope>NUCLEOTIDE SEQUENCE [LARGE SCALE GENOMIC DNA]</scope>
</reference>
<protein>
    <submittedName>
        <fullName evidence="3">Uncharacterized protein</fullName>
    </submittedName>
</protein>
<dbReference type="Proteomes" id="UP000026961">
    <property type="component" value="Chromosome 6"/>
</dbReference>
<dbReference type="GO" id="GO:0007142">
    <property type="term" value="P:male meiosis II"/>
    <property type="evidence" value="ECO:0007669"/>
    <property type="project" value="InterPro"/>
</dbReference>
<dbReference type="Gramene" id="OGLUM06G25540.1">
    <property type="protein sequence ID" value="OGLUM06G25540.1"/>
    <property type="gene ID" value="OGLUM06G25540"/>
</dbReference>
<evidence type="ECO:0000256" key="1">
    <source>
        <dbReference type="SAM" id="MobiDB-lite"/>
    </source>
</evidence>
<organism evidence="3">
    <name type="scientific">Oryza glumipatula</name>
    <dbReference type="NCBI Taxonomy" id="40148"/>
    <lineage>
        <taxon>Eukaryota</taxon>
        <taxon>Viridiplantae</taxon>
        <taxon>Streptophyta</taxon>
        <taxon>Embryophyta</taxon>
        <taxon>Tracheophyta</taxon>
        <taxon>Spermatophyta</taxon>
        <taxon>Magnoliopsida</taxon>
        <taxon>Liliopsida</taxon>
        <taxon>Poales</taxon>
        <taxon>Poaceae</taxon>
        <taxon>BOP clade</taxon>
        <taxon>Oryzoideae</taxon>
        <taxon>Oryzeae</taxon>
        <taxon>Oryzinae</taxon>
        <taxon>Oryza</taxon>
    </lineage>
</organism>
<evidence type="ECO:0000313" key="4">
    <source>
        <dbReference type="Proteomes" id="UP000026961"/>
    </source>
</evidence>
<feature type="transmembrane region" description="Helical" evidence="2">
    <location>
        <begin position="7"/>
        <end position="28"/>
    </location>
</feature>
<accession>A0A0E0AD25</accession>
<dbReference type="eggNOG" id="ENOG502QUII">
    <property type="taxonomic scope" value="Eukaryota"/>
</dbReference>
<feature type="region of interest" description="Disordered" evidence="1">
    <location>
        <begin position="60"/>
        <end position="81"/>
    </location>
</feature>
<keyword evidence="4" id="KW-1185">Reference proteome</keyword>
<dbReference type="AlphaFoldDB" id="A0A0E0AD25"/>
<dbReference type="EnsemblPlants" id="OGLUM06G25540.1">
    <property type="protein sequence ID" value="OGLUM06G25540.1"/>
    <property type="gene ID" value="OGLUM06G25540"/>
</dbReference>
<evidence type="ECO:0000256" key="2">
    <source>
        <dbReference type="SAM" id="Phobius"/>
    </source>
</evidence>
<dbReference type="HOGENOM" id="CLU_034423_0_0_1"/>
<dbReference type="PANTHER" id="PTHR33318:SF5">
    <property type="entry name" value="OS06G0670100 PROTEIN"/>
    <property type="match status" value="1"/>
</dbReference>
<keyword evidence="2" id="KW-0812">Transmembrane</keyword>